<dbReference type="RefSeq" id="XP_004367686.1">
    <property type="nucleotide sequence ID" value="XM_004367629.1"/>
</dbReference>
<keyword evidence="1" id="KW-0175">Coiled coil</keyword>
<name>L8HB41_ACACF</name>
<organism evidence="3 4">
    <name type="scientific">Acanthamoeba castellanii (strain ATCC 30010 / Neff)</name>
    <dbReference type="NCBI Taxonomy" id="1257118"/>
    <lineage>
        <taxon>Eukaryota</taxon>
        <taxon>Amoebozoa</taxon>
        <taxon>Discosea</taxon>
        <taxon>Longamoebia</taxon>
        <taxon>Centramoebida</taxon>
        <taxon>Acanthamoebidae</taxon>
        <taxon>Acanthamoeba</taxon>
    </lineage>
</organism>
<gene>
    <name evidence="3" type="ORF">ACA1_255390</name>
</gene>
<evidence type="ECO:0000256" key="1">
    <source>
        <dbReference type="SAM" id="Coils"/>
    </source>
</evidence>
<feature type="coiled-coil region" evidence="1">
    <location>
        <begin position="171"/>
        <end position="205"/>
    </location>
</feature>
<reference evidence="3 4" key="1">
    <citation type="journal article" date="2013" name="Genome Biol.">
        <title>Genome of Acanthamoeba castellanii highlights extensive lateral gene transfer and early evolution of tyrosine kinase signaling.</title>
        <authorList>
            <person name="Clarke M."/>
            <person name="Lohan A.J."/>
            <person name="Liu B."/>
            <person name="Lagkouvardos I."/>
            <person name="Roy S."/>
            <person name="Zafar N."/>
            <person name="Bertelli C."/>
            <person name="Schilde C."/>
            <person name="Kianianmomeni A."/>
            <person name="Burglin T.R."/>
            <person name="Frech C."/>
            <person name="Turcotte B."/>
            <person name="Kopec K.O."/>
            <person name="Synnott J.M."/>
            <person name="Choo C."/>
            <person name="Paponov I."/>
            <person name="Finkler A."/>
            <person name="Soon Heng Tan C."/>
            <person name="Hutchins A.P."/>
            <person name="Weinmeier T."/>
            <person name="Rattei T."/>
            <person name="Chu J.S."/>
            <person name="Gimenez G."/>
            <person name="Irimia M."/>
            <person name="Rigden D.J."/>
            <person name="Fitzpatrick D.A."/>
            <person name="Lorenzo-Morales J."/>
            <person name="Bateman A."/>
            <person name="Chiu C.H."/>
            <person name="Tang P."/>
            <person name="Hegemann P."/>
            <person name="Fromm H."/>
            <person name="Raoult D."/>
            <person name="Greub G."/>
            <person name="Miranda-Saavedra D."/>
            <person name="Chen N."/>
            <person name="Nash P."/>
            <person name="Ginger M.L."/>
            <person name="Horn M."/>
            <person name="Schaap P."/>
            <person name="Caler L."/>
            <person name="Loftus B."/>
        </authorList>
    </citation>
    <scope>NUCLEOTIDE SEQUENCE [LARGE SCALE GENOMIC DNA]</scope>
    <source>
        <strain evidence="3 4">Neff</strain>
    </source>
</reference>
<dbReference type="KEGG" id="acan:ACA1_255390"/>
<evidence type="ECO:0000313" key="4">
    <source>
        <dbReference type="Proteomes" id="UP000011083"/>
    </source>
</evidence>
<evidence type="ECO:0000256" key="2">
    <source>
        <dbReference type="SAM" id="MobiDB-lite"/>
    </source>
</evidence>
<sequence length="342" mass="38668">MHKAMGKCVPGLGSPSSGLPIDIRYEVRFHSVSGLLELEPGKTVLIVWKQAWGATSKQKGQTTPKLVERHSKKSLKLYVVEPHGTGYRKLYKGRLALAEYTEEVVCAQVGLVLHPCRKDHWNSNPILQMYISSKWVGEEAKQFRSVSRKASAFLEFDFISDHIDQCLKESLKGTQSEIVTLSNDCKTLKKKYRKQQAVIDRALEKLHKEKEVEAIQRHDDATSTQGVLSWEWDLSATTDGSMRHTPRVDERELENEDDEEEGNEETQRAEVSSSSAVVVQTAKVEECAPMGTVAGEYPQVSAATFLTFLAITWAYRELHKRVMEFMLCYFLGAMQLGQRTGR</sequence>
<dbReference type="VEuPathDB" id="AmoebaDB:ACA1_255390"/>
<keyword evidence="4" id="KW-1185">Reference proteome</keyword>
<dbReference type="AlphaFoldDB" id="L8HB41"/>
<protein>
    <submittedName>
        <fullName evidence="3">Uncharacterized protein</fullName>
    </submittedName>
</protein>
<accession>L8HB41</accession>
<proteinExistence type="predicted"/>
<dbReference type="GeneID" id="14923366"/>
<feature type="compositionally biased region" description="Acidic residues" evidence="2">
    <location>
        <begin position="251"/>
        <end position="264"/>
    </location>
</feature>
<dbReference type="EMBL" id="KB007885">
    <property type="protein sequence ID" value="ELR22430.1"/>
    <property type="molecule type" value="Genomic_DNA"/>
</dbReference>
<evidence type="ECO:0000313" key="3">
    <source>
        <dbReference type="EMBL" id="ELR22430.1"/>
    </source>
</evidence>
<dbReference type="Proteomes" id="UP000011083">
    <property type="component" value="Unassembled WGS sequence"/>
</dbReference>
<feature type="region of interest" description="Disordered" evidence="2">
    <location>
        <begin position="239"/>
        <end position="275"/>
    </location>
</feature>